<sequence>MVPDGSRDDVAALIAARTPIVVLETADEAAAVELVVRAAHGAAGITGGRPVLRWSVTEGLRRLDVDLGSTQRHNADAVTMLRAVVENSAPGVYVLLDLHPWFEDPVVVRLLKDAAQAPAAQRSTVVLVSRAVDLPHELEHLAVHVPVAFPSAAERAAIVDETVQQWAASSGRFPHVDPQARDLLVQRLAGLSRSDVARLARGAVVDDGAITVRDVPVVERARFDALAADGVLSYEYATVGAADVVGLDRMMHWLTLRRPALDGTAPHLESPRGVLLLGVQGCGKSLAARAAASVLGVPLLRLDLAGVHDKYVGESERRLRDSLAAADALAPCVLWIDEIEKAVASSDGDGGSARRVLGTFLTWLADRRSSVFVAATANEISALPPELVRKGRFDEMFFVDLPDEASRAALLRLHAARRGLTLRDEDLGPLVAASAGFSGAEIEQGVVAATYAAHAKAVSLDAAAVLAELGHTRPLAVVMGERVAELRAWASARAVPAR</sequence>
<dbReference type="OrthoDB" id="9809379at2"/>
<dbReference type="GO" id="GO:0016887">
    <property type="term" value="F:ATP hydrolysis activity"/>
    <property type="evidence" value="ECO:0007669"/>
    <property type="project" value="InterPro"/>
</dbReference>
<reference evidence="6 7" key="1">
    <citation type="submission" date="2019-07" db="EMBL/GenBank/DDBJ databases">
        <title>Whole genome shotgun sequence of Cellulomonas persica NBRC 101101.</title>
        <authorList>
            <person name="Hosoyama A."/>
            <person name="Uohara A."/>
            <person name="Ohji S."/>
            <person name="Ichikawa N."/>
        </authorList>
    </citation>
    <scope>NUCLEOTIDE SEQUENCE [LARGE SCALE GENOMIC DNA]</scope>
    <source>
        <strain evidence="6 7">NBRC 101101</strain>
    </source>
</reference>
<dbReference type="Proteomes" id="UP000321386">
    <property type="component" value="Unassembled WGS sequence"/>
</dbReference>
<proteinExistence type="inferred from homology"/>
<dbReference type="GO" id="GO:0005524">
    <property type="term" value="F:ATP binding"/>
    <property type="evidence" value="ECO:0007669"/>
    <property type="project" value="UniProtKB-KW"/>
</dbReference>
<keyword evidence="7" id="KW-1185">Reference proteome</keyword>
<dbReference type="SUPFAM" id="SSF52540">
    <property type="entry name" value="P-loop containing nucleoside triphosphate hydrolases"/>
    <property type="match status" value="1"/>
</dbReference>
<protein>
    <recommendedName>
        <fullName evidence="4">Uncharacterized AAA domain-containing protein ycf46</fullName>
    </recommendedName>
</protein>
<evidence type="ECO:0000259" key="5">
    <source>
        <dbReference type="SMART" id="SM00382"/>
    </source>
</evidence>
<dbReference type="InterPro" id="IPR052381">
    <property type="entry name" value="AAA_domain_protein"/>
</dbReference>
<name>A0A510UWN5_9CELL</name>
<dbReference type="InterPro" id="IPR003593">
    <property type="entry name" value="AAA+_ATPase"/>
</dbReference>
<dbReference type="SMART" id="SM00382">
    <property type="entry name" value="AAA"/>
    <property type="match status" value="1"/>
</dbReference>
<dbReference type="Pfam" id="PF00004">
    <property type="entry name" value="AAA"/>
    <property type="match status" value="1"/>
</dbReference>
<evidence type="ECO:0000256" key="4">
    <source>
        <dbReference type="ARBA" id="ARBA00040480"/>
    </source>
</evidence>
<dbReference type="Gene3D" id="3.40.50.300">
    <property type="entry name" value="P-loop containing nucleotide triphosphate hydrolases"/>
    <property type="match status" value="1"/>
</dbReference>
<keyword evidence="1" id="KW-0547">Nucleotide-binding</keyword>
<dbReference type="AlphaFoldDB" id="A0A510UWN5"/>
<evidence type="ECO:0000313" key="6">
    <source>
        <dbReference type="EMBL" id="GEK17490.1"/>
    </source>
</evidence>
<gene>
    <name evidence="6" type="ORF">CPE01_12230</name>
</gene>
<dbReference type="InterPro" id="IPR003959">
    <property type="entry name" value="ATPase_AAA_core"/>
</dbReference>
<dbReference type="PANTHER" id="PTHR42960:SF1">
    <property type="entry name" value="YCF46 PROTEIN"/>
    <property type="match status" value="1"/>
</dbReference>
<evidence type="ECO:0000256" key="2">
    <source>
        <dbReference type="ARBA" id="ARBA00022840"/>
    </source>
</evidence>
<keyword evidence="2" id="KW-0067">ATP-binding</keyword>
<feature type="domain" description="AAA+ ATPase" evidence="5">
    <location>
        <begin position="270"/>
        <end position="403"/>
    </location>
</feature>
<dbReference type="RefSeq" id="WP_146805769.1">
    <property type="nucleotide sequence ID" value="NZ_BJUA01000005.1"/>
</dbReference>
<dbReference type="PANTHER" id="PTHR42960">
    <property type="entry name" value="YCF46 PROTEIN"/>
    <property type="match status" value="1"/>
</dbReference>
<evidence type="ECO:0000256" key="1">
    <source>
        <dbReference type="ARBA" id="ARBA00022741"/>
    </source>
</evidence>
<accession>A0A510UWN5</accession>
<dbReference type="Gene3D" id="1.10.8.60">
    <property type="match status" value="1"/>
</dbReference>
<comment type="similarity">
    <text evidence="3">Belongs to the AAA ATPase family. Highly divergent.</text>
</comment>
<organism evidence="6 7">
    <name type="scientific">Cellulomonas persica</name>
    <dbReference type="NCBI Taxonomy" id="76861"/>
    <lineage>
        <taxon>Bacteria</taxon>
        <taxon>Bacillati</taxon>
        <taxon>Actinomycetota</taxon>
        <taxon>Actinomycetes</taxon>
        <taxon>Micrococcales</taxon>
        <taxon>Cellulomonadaceae</taxon>
        <taxon>Cellulomonas</taxon>
    </lineage>
</organism>
<dbReference type="InterPro" id="IPR027417">
    <property type="entry name" value="P-loop_NTPase"/>
</dbReference>
<dbReference type="EMBL" id="BJUA01000005">
    <property type="protein sequence ID" value="GEK17490.1"/>
    <property type="molecule type" value="Genomic_DNA"/>
</dbReference>
<evidence type="ECO:0000313" key="7">
    <source>
        <dbReference type="Proteomes" id="UP000321386"/>
    </source>
</evidence>
<evidence type="ECO:0000256" key="3">
    <source>
        <dbReference type="ARBA" id="ARBA00038088"/>
    </source>
</evidence>
<comment type="caution">
    <text evidence="6">The sequence shown here is derived from an EMBL/GenBank/DDBJ whole genome shotgun (WGS) entry which is preliminary data.</text>
</comment>